<keyword evidence="1" id="KW-1133">Transmembrane helix</keyword>
<keyword evidence="3" id="KW-1185">Reference proteome</keyword>
<dbReference type="Pfam" id="PF07332">
    <property type="entry name" value="Phage_holin_3_6"/>
    <property type="match status" value="1"/>
</dbReference>
<dbReference type="Proteomes" id="UP001164706">
    <property type="component" value="Chromosome"/>
</dbReference>
<proteinExistence type="predicted"/>
<keyword evidence="1" id="KW-0812">Transmembrane</keyword>
<dbReference type="InterPro" id="IPR009937">
    <property type="entry name" value="Phage_holin_3_6"/>
</dbReference>
<gene>
    <name evidence="2" type="ORF">OVN18_05220</name>
</gene>
<sequence>MTDPRQSGERKGLFALIADVPRLIGDLVRAEIQAAKDEIAGKLKAAGIGAGLLVGAGLFALLALIVLLFAAVLGLATVMPAWAAALIVGGALLLIAVLVALIGIAALKRGVPPMPTDTMDSVKEDVRAVRGLRK</sequence>
<protein>
    <submittedName>
        <fullName evidence="2">Phage holin family protein</fullName>
    </submittedName>
</protein>
<reference evidence="2" key="1">
    <citation type="submission" date="2022-11" db="EMBL/GenBank/DDBJ databases">
        <title>Description of Microcella daejonensis nov. sp, isolated from riverside soil.</title>
        <authorList>
            <person name="Molina K.M."/>
            <person name="Kim S.B."/>
        </authorList>
    </citation>
    <scope>NUCLEOTIDE SEQUENCE</scope>
    <source>
        <strain evidence="2">MMS21-STM12</strain>
    </source>
</reference>
<accession>A0A9E8MMK3</accession>
<dbReference type="RefSeq" id="WP_267782420.1">
    <property type="nucleotide sequence ID" value="NZ_CP113089.1"/>
</dbReference>
<dbReference type="AlphaFoldDB" id="A0A9E8MMK3"/>
<dbReference type="KEGG" id="mdb:OVN18_05220"/>
<dbReference type="EMBL" id="CP113089">
    <property type="protein sequence ID" value="WAB82405.1"/>
    <property type="molecule type" value="Genomic_DNA"/>
</dbReference>
<evidence type="ECO:0000313" key="3">
    <source>
        <dbReference type="Proteomes" id="UP001164706"/>
    </source>
</evidence>
<keyword evidence="1" id="KW-0472">Membrane</keyword>
<feature type="transmembrane region" description="Helical" evidence="1">
    <location>
        <begin position="52"/>
        <end position="76"/>
    </location>
</feature>
<organism evidence="2 3">
    <name type="scientific">Microcella daejeonensis</name>
    <dbReference type="NCBI Taxonomy" id="2994971"/>
    <lineage>
        <taxon>Bacteria</taxon>
        <taxon>Bacillati</taxon>
        <taxon>Actinomycetota</taxon>
        <taxon>Actinomycetes</taxon>
        <taxon>Micrococcales</taxon>
        <taxon>Microbacteriaceae</taxon>
        <taxon>Microcella</taxon>
    </lineage>
</organism>
<evidence type="ECO:0000313" key="2">
    <source>
        <dbReference type="EMBL" id="WAB82405.1"/>
    </source>
</evidence>
<evidence type="ECO:0000256" key="1">
    <source>
        <dbReference type="SAM" id="Phobius"/>
    </source>
</evidence>
<name>A0A9E8MMK3_9MICO</name>
<feature type="transmembrane region" description="Helical" evidence="1">
    <location>
        <begin position="82"/>
        <end position="107"/>
    </location>
</feature>